<protein>
    <submittedName>
        <fullName evidence="2">RNA-directed DNA polymerase, eukaryota, Reverse transcriptase zinc-binding domain protein</fullName>
    </submittedName>
</protein>
<dbReference type="Pfam" id="PF13966">
    <property type="entry name" value="zf-RVT"/>
    <property type="match status" value="1"/>
</dbReference>
<keyword evidence="2" id="KW-0695">RNA-directed DNA polymerase</keyword>
<dbReference type="OrthoDB" id="1748554at2759"/>
<dbReference type="GO" id="GO:0003964">
    <property type="term" value="F:RNA-directed DNA polymerase activity"/>
    <property type="evidence" value="ECO:0007669"/>
    <property type="project" value="UniProtKB-KW"/>
</dbReference>
<keyword evidence="2" id="KW-0808">Transferase</keyword>
<name>A0A2U1LCJ2_ARTAN</name>
<accession>A0A2U1LCJ2</accession>
<reference evidence="2 3" key="1">
    <citation type="journal article" date="2018" name="Mol. Plant">
        <title>The genome of Artemisia annua provides insight into the evolution of Asteraceae family and artemisinin biosynthesis.</title>
        <authorList>
            <person name="Shen Q."/>
            <person name="Zhang L."/>
            <person name="Liao Z."/>
            <person name="Wang S."/>
            <person name="Yan T."/>
            <person name="Shi P."/>
            <person name="Liu M."/>
            <person name="Fu X."/>
            <person name="Pan Q."/>
            <person name="Wang Y."/>
            <person name="Lv Z."/>
            <person name="Lu X."/>
            <person name="Zhang F."/>
            <person name="Jiang W."/>
            <person name="Ma Y."/>
            <person name="Chen M."/>
            <person name="Hao X."/>
            <person name="Li L."/>
            <person name="Tang Y."/>
            <person name="Lv G."/>
            <person name="Zhou Y."/>
            <person name="Sun X."/>
            <person name="Brodelius P.E."/>
            <person name="Rose J.K.C."/>
            <person name="Tang K."/>
        </authorList>
    </citation>
    <scope>NUCLEOTIDE SEQUENCE [LARGE SCALE GENOMIC DNA]</scope>
    <source>
        <strain evidence="3">cv. Huhao1</strain>
        <tissue evidence="2">Leaf</tissue>
    </source>
</reference>
<gene>
    <name evidence="2" type="ORF">CTI12_AA475420</name>
</gene>
<comment type="caution">
    <text evidence="2">The sequence shown here is derived from an EMBL/GenBank/DDBJ whole genome shotgun (WGS) entry which is preliminary data.</text>
</comment>
<evidence type="ECO:0000313" key="2">
    <source>
        <dbReference type="EMBL" id="PWA46722.1"/>
    </source>
</evidence>
<dbReference type="STRING" id="35608.A0A2U1LCJ2"/>
<evidence type="ECO:0000313" key="3">
    <source>
        <dbReference type="Proteomes" id="UP000245207"/>
    </source>
</evidence>
<dbReference type="Proteomes" id="UP000245207">
    <property type="component" value="Unassembled WGS sequence"/>
</dbReference>
<dbReference type="InterPro" id="IPR026960">
    <property type="entry name" value="RVT-Znf"/>
</dbReference>
<sequence>MESKVADVIDNGDWAWPKVLSDEFDGLLQFDPPHIQHDKHDIVKWKTKTGRLKEFSVTTVWNDIRESNHLIPWAVLVWYSQYIPRHSFMVWLAIHGRLKTHDKMFVWEHATDLKCVFCKQVPDSHNHLFFECPFSRKIWADIKVFEAAMIWEFHVKHLPDNVGTILLYFRPFNAKYRCSVTWLVYGCWISVKLSFFEFGAFDQANCPTWCEPSSDDVWTVMFWFWPQSLRYFWFVGCLWSLIGSWYKSSDKEVYGLCFFNDMRFWFGSISLKVSLWMYKSHLVKADGVLLIIWASTYYFQFGLEVQLVYNGNLVIFFSNGGNGLLEFISMGNSSQPKYSSGLMVLLGWVMDYMIKPSASLKIYVLYSFEDLKTKFILNKSF</sequence>
<dbReference type="AlphaFoldDB" id="A0A2U1LCJ2"/>
<evidence type="ECO:0000259" key="1">
    <source>
        <dbReference type="Pfam" id="PF13966"/>
    </source>
</evidence>
<feature type="domain" description="Reverse transcriptase zinc-binding" evidence="1">
    <location>
        <begin position="55"/>
        <end position="139"/>
    </location>
</feature>
<keyword evidence="3" id="KW-1185">Reference proteome</keyword>
<dbReference type="EMBL" id="PKPP01010136">
    <property type="protein sequence ID" value="PWA46722.1"/>
    <property type="molecule type" value="Genomic_DNA"/>
</dbReference>
<organism evidence="2 3">
    <name type="scientific">Artemisia annua</name>
    <name type="common">Sweet wormwood</name>
    <dbReference type="NCBI Taxonomy" id="35608"/>
    <lineage>
        <taxon>Eukaryota</taxon>
        <taxon>Viridiplantae</taxon>
        <taxon>Streptophyta</taxon>
        <taxon>Embryophyta</taxon>
        <taxon>Tracheophyta</taxon>
        <taxon>Spermatophyta</taxon>
        <taxon>Magnoliopsida</taxon>
        <taxon>eudicotyledons</taxon>
        <taxon>Gunneridae</taxon>
        <taxon>Pentapetalae</taxon>
        <taxon>asterids</taxon>
        <taxon>campanulids</taxon>
        <taxon>Asterales</taxon>
        <taxon>Asteraceae</taxon>
        <taxon>Asteroideae</taxon>
        <taxon>Anthemideae</taxon>
        <taxon>Artemisiinae</taxon>
        <taxon>Artemisia</taxon>
    </lineage>
</organism>
<proteinExistence type="predicted"/>
<keyword evidence="2" id="KW-0548">Nucleotidyltransferase</keyword>